<organism evidence="3">
    <name type="scientific">Arion vulgaris</name>
    <dbReference type="NCBI Taxonomy" id="1028688"/>
    <lineage>
        <taxon>Eukaryota</taxon>
        <taxon>Metazoa</taxon>
        <taxon>Spiralia</taxon>
        <taxon>Lophotrochozoa</taxon>
        <taxon>Mollusca</taxon>
        <taxon>Gastropoda</taxon>
        <taxon>Heterobranchia</taxon>
        <taxon>Euthyneura</taxon>
        <taxon>Panpulmonata</taxon>
        <taxon>Eupulmonata</taxon>
        <taxon>Stylommatophora</taxon>
        <taxon>Helicina</taxon>
        <taxon>Arionoidea</taxon>
        <taxon>Arionidae</taxon>
        <taxon>Arion</taxon>
    </lineage>
</organism>
<name>A0A0B7AQS4_9EUPU</name>
<accession>A0A0B7AQS4</accession>
<feature type="transmembrane region" description="Helical" evidence="2">
    <location>
        <begin position="281"/>
        <end position="304"/>
    </location>
</feature>
<reference evidence="3" key="1">
    <citation type="submission" date="2014-12" db="EMBL/GenBank/DDBJ databases">
        <title>Insight into the proteome of Arion vulgaris.</title>
        <authorList>
            <person name="Aradska J."/>
            <person name="Bulat T."/>
            <person name="Smidak R."/>
            <person name="Sarate P."/>
            <person name="Gangsoo J."/>
            <person name="Sialana F."/>
            <person name="Bilban M."/>
            <person name="Lubec G."/>
        </authorList>
    </citation>
    <scope>NUCLEOTIDE SEQUENCE</scope>
    <source>
        <tissue evidence="3">Skin</tissue>
    </source>
</reference>
<gene>
    <name evidence="3" type="primary">ORF135920</name>
</gene>
<dbReference type="AlphaFoldDB" id="A0A0B7AQS4"/>
<feature type="region of interest" description="Disordered" evidence="1">
    <location>
        <begin position="225"/>
        <end position="244"/>
    </location>
</feature>
<keyword evidence="2" id="KW-0472">Membrane</keyword>
<sequence>MIPKIDCGFKNGSVVDEEIHQGSFDLKSKTFLNRDSFESITDDNEFKDSEVNGSCCCGSVTSDDSGFNSDSEYRDSFNDILLKEDCENDKGEMVKGGNCDIEGEMVNKGNCADEDTVVVRINCKCEDEQEIKDSCYCDRDEINIYGKYEKVNNNYAKIGKNTKSSECLKQGGSKLHQNLLLHRLGELTWNSEINVHSDGFLVNRNVQVNEIRKENDISPRTQLARRIEKPGSETSSNLRPSHRRKRVIQDLNNNDAEIKYIGSFIKKAPFRLQDCFNNQGLLSLAACIIYTLILMVVIGVLCLVMDSLKSVIGTDNLKKMRKNIVRSRCQRMCMTTG</sequence>
<keyword evidence="2" id="KW-1133">Transmembrane helix</keyword>
<dbReference type="EMBL" id="HACG01036358">
    <property type="protein sequence ID" value="CEK83223.1"/>
    <property type="molecule type" value="Transcribed_RNA"/>
</dbReference>
<evidence type="ECO:0000313" key="3">
    <source>
        <dbReference type="EMBL" id="CEK83223.1"/>
    </source>
</evidence>
<evidence type="ECO:0000256" key="2">
    <source>
        <dbReference type="SAM" id="Phobius"/>
    </source>
</evidence>
<evidence type="ECO:0000256" key="1">
    <source>
        <dbReference type="SAM" id="MobiDB-lite"/>
    </source>
</evidence>
<keyword evidence="2" id="KW-0812">Transmembrane</keyword>
<protein>
    <submittedName>
        <fullName evidence="3">Uncharacterized protein</fullName>
    </submittedName>
</protein>
<proteinExistence type="predicted"/>